<keyword evidence="1" id="KW-0175">Coiled coil</keyword>
<gene>
    <name evidence="4" type="ORF">CIN_02380</name>
</gene>
<proteinExistence type="predicted"/>
<dbReference type="EMBL" id="AGFR01000003">
    <property type="protein sequence ID" value="EHD14306.1"/>
    <property type="molecule type" value="Genomic_DNA"/>
</dbReference>
<name>G6EXR8_9PROT</name>
<reference evidence="4 5" key="1">
    <citation type="submission" date="2011-10" db="EMBL/GenBank/DDBJ databases">
        <title>Genome Sequence of Commensalibacter intestini A911, isolated from Drosophila gut.</title>
        <authorList>
            <person name="Lee W.-J."/>
            <person name="Kim E.-K."/>
        </authorList>
    </citation>
    <scope>NUCLEOTIDE SEQUENCE [LARGE SCALE GENOMIC DNA]</scope>
    <source>
        <strain evidence="4 5">A911</strain>
    </source>
</reference>
<evidence type="ECO:0000256" key="2">
    <source>
        <dbReference type="SAM" id="MobiDB-lite"/>
    </source>
</evidence>
<comment type="caution">
    <text evidence="4">The sequence shown here is derived from an EMBL/GenBank/DDBJ whole genome shotgun (WGS) entry which is preliminary data.</text>
</comment>
<dbReference type="RefSeq" id="WP_008853228.1">
    <property type="nucleotide sequence ID" value="NZ_AGFR01000003.1"/>
</dbReference>
<dbReference type="AlphaFoldDB" id="G6EXR8"/>
<keyword evidence="3" id="KW-0812">Transmembrane</keyword>
<sequence>MNQKLDPKELKVLADILALVLEDQPGQSANALEAIKKRAKKNGTTGGALKNLFTNIANNPPTQSRASSTQSRKANNSEDLLKARSQISNLTQSINQLDASLRNLRRQNEALRSELLLTQRSRAEMQASLSAAAEKFPFRNIIILVALLCGLFCGIAGALVITNLTSTAHLPDNTIYLH</sequence>
<feature type="transmembrane region" description="Helical" evidence="3">
    <location>
        <begin position="141"/>
        <end position="161"/>
    </location>
</feature>
<organism evidence="4 5">
    <name type="scientific">Commensalibacter intestini A911</name>
    <dbReference type="NCBI Taxonomy" id="1088868"/>
    <lineage>
        <taxon>Bacteria</taxon>
        <taxon>Pseudomonadati</taxon>
        <taxon>Pseudomonadota</taxon>
        <taxon>Alphaproteobacteria</taxon>
        <taxon>Acetobacterales</taxon>
        <taxon>Acetobacteraceae</taxon>
    </lineage>
</organism>
<evidence type="ECO:0000256" key="1">
    <source>
        <dbReference type="SAM" id="Coils"/>
    </source>
</evidence>
<keyword evidence="3" id="KW-0472">Membrane</keyword>
<feature type="compositionally biased region" description="Polar residues" evidence="2">
    <location>
        <begin position="54"/>
        <end position="74"/>
    </location>
</feature>
<evidence type="ECO:0000313" key="4">
    <source>
        <dbReference type="EMBL" id="EHD14306.1"/>
    </source>
</evidence>
<dbReference type="STRING" id="1088868.CIN_02380"/>
<accession>G6EXR8</accession>
<dbReference type="Proteomes" id="UP000005939">
    <property type="component" value="Unassembled WGS sequence"/>
</dbReference>
<dbReference type="OrthoDB" id="7273360at2"/>
<keyword evidence="3" id="KW-1133">Transmembrane helix</keyword>
<feature type="coiled-coil region" evidence="1">
    <location>
        <begin position="87"/>
        <end position="121"/>
    </location>
</feature>
<dbReference type="PATRIC" id="fig|1088868.3.peg.237"/>
<evidence type="ECO:0000256" key="3">
    <source>
        <dbReference type="SAM" id="Phobius"/>
    </source>
</evidence>
<feature type="region of interest" description="Disordered" evidence="2">
    <location>
        <begin position="54"/>
        <end position="77"/>
    </location>
</feature>
<evidence type="ECO:0000313" key="5">
    <source>
        <dbReference type="Proteomes" id="UP000005939"/>
    </source>
</evidence>
<protein>
    <submittedName>
        <fullName evidence="4">Uncharacterized protein</fullName>
    </submittedName>
</protein>